<gene>
    <name evidence="1" type="ORF">SAMN05216417_11415</name>
</gene>
<dbReference type="EMBL" id="FPBZ01000014">
    <property type="protein sequence ID" value="SFU67496.1"/>
    <property type="molecule type" value="Genomic_DNA"/>
</dbReference>
<proteinExistence type="predicted"/>
<sequence length="105" mass="11755">MKGVLAFLGWPEAHRRKLNHNFTCLAEAIIAERPAVNNEPLRRACGNFPSYVNARYNAHGLTRIQLMELGMRAQFVAGEALRRISSRNIVATIEADNSSPPREIP</sequence>
<name>A0A1I7I3Z8_9PROT</name>
<dbReference type="Proteomes" id="UP000182649">
    <property type="component" value="Unassembled WGS sequence"/>
</dbReference>
<evidence type="ECO:0000313" key="1">
    <source>
        <dbReference type="EMBL" id="SFU67496.1"/>
    </source>
</evidence>
<protein>
    <submittedName>
        <fullName evidence="1">Uncharacterized protein</fullName>
    </submittedName>
</protein>
<dbReference type="AlphaFoldDB" id="A0A1I7I3Z8"/>
<reference evidence="1 2" key="1">
    <citation type="submission" date="2016-10" db="EMBL/GenBank/DDBJ databases">
        <authorList>
            <person name="de Groot N.N."/>
        </authorList>
    </citation>
    <scope>NUCLEOTIDE SEQUENCE [LARGE SCALE GENOMIC DNA]</scope>
    <source>
        <strain evidence="1 2">Nl14</strain>
    </source>
</reference>
<evidence type="ECO:0000313" key="2">
    <source>
        <dbReference type="Proteomes" id="UP000182649"/>
    </source>
</evidence>
<accession>A0A1I7I3Z8</accession>
<organism evidence="1 2">
    <name type="scientific">Nitrosospira multiformis</name>
    <dbReference type="NCBI Taxonomy" id="1231"/>
    <lineage>
        <taxon>Bacteria</taxon>
        <taxon>Pseudomonadati</taxon>
        <taxon>Pseudomonadota</taxon>
        <taxon>Betaproteobacteria</taxon>
        <taxon>Nitrosomonadales</taxon>
        <taxon>Nitrosomonadaceae</taxon>
        <taxon>Nitrosospira</taxon>
    </lineage>
</organism>